<dbReference type="CDD" id="cd01017">
    <property type="entry name" value="AdcA"/>
    <property type="match status" value="1"/>
</dbReference>
<protein>
    <recommendedName>
        <fullName evidence="8">Zinc ABC transporter substrate-binding protein</fullName>
    </recommendedName>
</protein>
<sequence>MKKYLLLGLMAATAIGILLACGSDTSKKSDKLQIVTTFYPMQAFTEQIVGKEADVTVLVKPGVEPHDFEPSAKDVATIQNSDAFVYNNENLETWVKKTTQDMKHLEVIKASSGITLLSGASEDEHDEDAEDEQDGHAHVYDPHVWLAPSLAMKEVETIRDQLIKKFPQKKAVFTKNAEAYLTKLKALDQAYKEGLSNAKQKDFVTQHAAFAYLAHEYGLNQVSVSGLNPETEPSATRLKELKAYVDKHDLHYIYFEENASDKVATTLAEEAGVKTLPLNPLESLTQEQENAGEDYISVMMANLKNLKKTTDVASQVTD</sequence>
<feature type="chain" id="PRO_5038419666" description="Zinc ABC transporter substrate-binding protein" evidence="5">
    <location>
        <begin position="21"/>
        <end position="318"/>
    </location>
</feature>
<proteinExistence type="inferred from homology"/>
<dbReference type="Pfam" id="PF01297">
    <property type="entry name" value="ZnuA"/>
    <property type="match status" value="1"/>
</dbReference>
<dbReference type="AlphaFoldDB" id="A0A224XC11"/>
<dbReference type="PROSITE" id="PS51257">
    <property type="entry name" value="PROKAR_LIPOPROTEIN"/>
    <property type="match status" value="1"/>
</dbReference>
<dbReference type="InterPro" id="IPR006128">
    <property type="entry name" value="Lipoprotein_PsaA-like"/>
</dbReference>
<feature type="signal peptide" evidence="5">
    <location>
        <begin position="1"/>
        <end position="20"/>
    </location>
</feature>
<organism evidence="6 7">
    <name type="scientific">Pseudolactococcus reticulitermitis</name>
    <dbReference type="NCBI Taxonomy" id="2025039"/>
    <lineage>
        <taxon>Bacteria</taxon>
        <taxon>Bacillati</taxon>
        <taxon>Bacillota</taxon>
        <taxon>Bacilli</taxon>
        <taxon>Lactobacillales</taxon>
        <taxon>Streptococcaceae</taxon>
        <taxon>Pseudolactococcus</taxon>
    </lineage>
</organism>
<dbReference type="InterPro" id="IPR006129">
    <property type="entry name" value="AdhesinB"/>
</dbReference>
<keyword evidence="2 4" id="KW-0813">Transport</keyword>
<evidence type="ECO:0000256" key="2">
    <source>
        <dbReference type="ARBA" id="ARBA00022448"/>
    </source>
</evidence>
<evidence type="ECO:0000313" key="7">
    <source>
        <dbReference type="Proteomes" id="UP000218689"/>
    </source>
</evidence>
<dbReference type="PANTHER" id="PTHR42953">
    <property type="entry name" value="HIGH-AFFINITY ZINC UPTAKE SYSTEM PROTEIN ZNUA-RELATED"/>
    <property type="match status" value="1"/>
</dbReference>
<dbReference type="EMBL" id="BEDT01000002">
    <property type="protein sequence ID" value="GAX47472.1"/>
    <property type="molecule type" value="Genomic_DNA"/>
</dbReference>
<dbReference type="GO" id="GO:0046872">
    <property type="term" value="F:metal ion binding"/>
    <property type="evidence" value="ECO:0007669"/>
    <property type="project" value="InterPro"/>
</dbReference>
<evidence type="ECO:0000256" key="4">
    <source>
        <dbReference type="RuleBase" id="RU003512"/>
    </source>
</evidence>
<evidence type="ECO:0008006" key="8">
    <source>
        <dbReference type="Google" id="ProtNLM"/>
    </source>
</evidence>
<dbReference type="GO" id="GO:0007155">
    <property type="term" value="P:cell adhesion"/>
    <property type="evidence" value="ECO:0007669"/>
    <property type="project" value="InterPro"/>
</dbReference>
<gene>
    <name evidence="6" type="ORF">RsY01_1072</name>
</gene>
<accession>A0A224XC11</accession>
<keyword evidence="7" id="KW-1185">Reference proteome</keyword>
<reference evidence="7" key="1">
    <citation type="submission" date="2017-08" db="EMBL/GenBank/DDBJ databases">
        <title>Draft genome sequence of Lactococcus sp. strain Rs-Y01, isolated from the gut of the lower termite Reticulitermes speratus.</title>
        <authorList>
            <person name="Ohkuma M."/>
            <person name="Yuki M."/>
        </authorList>
    </citation>
    <scope>NUCLEOTIDE SEQUENCE [LARGE SCALE GENOMIC DNA]</scope>
    <source>
        <strain evidence="7">Rs-Y01</strain>
    </source>
</reference>
<dbReference type="PANTHER" id="PTHR42953:SF3">
    <property type="entry name" value="HIGH-AFFINITY ZINC UPTAKE SYSTEM PROTEIN ZNUA"/>
    <property type="match status" value="1"/>
</dbReference>
<dbReference type="InterPro" id="IPR006127">
    <property type="entry name" value="ZnuA-like"/>
</dbReference>
<dbReference type="InterPro" id="IPR050492">
    <property type="entry name" value="Bact_metal-bind_prot9"/>
</dbReference>
<dbReference type="PRINTS" id="PR00690">
    <property type="entry name" value="ADHESNFAMILY"/>
</dbReference>
<comment type="caution">
    <text evidence="6">The sequence shown here is derived from an EMBL/GenBank/DDBJ whole genome shotgun (WGS) entry which is preliminary data.</text>
</comment>
<evidence type="ECO:0000256" key="3">
    <source>
        <dbReference type="ARBA" id="ARBA00022729"/>
    </source>
</evidence>
<dbReference type="RefSeq" id="WP_094784520.1">
    <property type="nucleotide sequence ID" value="NZ_BEDT01000002.1"/>
</dbReference>
<comment type="similarity">
    <text evidence="1 4">Belongs to the bacterial solute-binding protein 9 family.</text>
</comment>
<name>A0A224XC11_9LACT</name>
<dbReference type="Proteomes" id="UP000218689">
    <property type="component" value="Unassembled WGS sequence"/>
</dbReference>
<evidence type="ECO:0000256" key="1">
    <source>
        <dbReference type="ARBA" id="ARBA00011028"/>
    </source>
</evidence>
<dbReference type="OrthoDB" id="9810636at2"/>
<evidence type="ECO:0000313" key="6">
    <source>
        <dbReference type="EMBL" id="GAX47472.1"/>
    </source>
</evidence>
<dbReference type="Gene3D" id="3.40.50.1980">
    <property type="entry name" value="Nitrogenase molybdenum iron protein domain"/>
    <property type="match status" value="2"/>
</dbReference>
<evidence type="ECO:0000256" key="5">
    <source>
        <dbReference type="SAM" id="SignalP"/>
    </source>
</evidence>
<dbReference type="SUPFAM" id="SSF53807">
    <property type="entry name" value="Helical backbone' metal receptor"/>
    <property type="match status" value="1"/>
</dbReference>
<dbReference type="GO" id="GO:0030001">
    <property type="term" value="P:metal ion transport"/>
    <property type="evidence" value="ECO:0007669"/>
    <property type="project" value="InterPro"/>
</dbReference>
<keyword evidence="3 5" id="KW-0732">Signal</keyword>
<dbReference type="PRINTS" id="PR00691">
    <property type="entry name" value="ADHESINB"/>
</dbReference>